<keyword evidence="2" id="KW-1015">Disulfide bond</keyword>
<dbReference type="GO" id="GO:0009505">
    <property type="term" value="C:plant-type cell wall"/>
    <property type="evidence" value="ECO:0000318"/>
    <property type="project" value="GO_Central"/>
</dbReference>
<dbReference type="CDD" id="cd15796">
    <property type="entry name" value="CIF_like"/>
    <property type="match status" value="1"/>
</dbReference>
<evidence type="ECO:0000256" key="3">
    <source>
        <dbReference type="ARBA" id="ARBA00038471"/>
    </source>
</evidence>
<dbReference type="InterPro" id="IPR035513">
    <property type="entry name" value="Invertase/methylesterase_inhib"/>
</dbReference>
<dbReference type="FunFam" id="1.20.140.40:FF:000009">
    <property type="entry name" value="Invertase/pectin methylesterase inhibitor family protein"/>
    <property type="match status" value="1"/>
</dbReference>
<evidence type="ECO:0000313" key="6">
    <source>
        <dbReference type="EMBL" id="KCW61320.1"/>
    </source>
</evidence>
<dbReference type="FunCoup" id="A0A059B6N6">
    <property type="interactions" value="47"/>
</dbReference>
<dbReference type="InterPro" id="IPR006501">
    <property type="entry name" value="Pectinesterase_inhib_dom"/>
</dbReference>
<dbReference type="AlphaFoldDB" id="A0A059B6N6"/>
<keyword evidence="1 4" id="KW-0732">Signal</keyword>
<organism evidence="6">
    <name type="scientific">Eucalyptus grandis</name>
    <name type="common">Flooded gum</name>
    <dbReference type="NCBI Taxonomy" id="71139"/>
    <lineage>
        <taxon>Eukaryota</taxon>
        <taxon>Viridiplantae</taxon>
        <taxon>Streptophyta</taxon>
        <taxon>Embryophyta</taxon>
        <taxon>Tracheophyta</taxon>
        <taxon>Spermatophyta</taxon>
        <taxon>Magnoliopsida</taxon>
        <taxon>eudicotyledons</taxon>
        <taxon>Gunneridae</taxon>
        <taxon>Pentapetalae</taxon>
        <taxon>rosids</taxon>
        <taxon>malvids</taxon>
        <taxon>Myrtales</taxon>
        <taxon>Myrtaceae</taxon>
        <taxon>Myrtoideae</taxon>
        <taxon>Eucalypteae</taxon>
        <taxon>Eucalyptus</taxon>
    </lineage>
</organism>
<evidence type="ECO:0000259" key="5">
    <source>
        <dbReference type="SMART" id="SM00856"/>
    </source>
</evidence>
<dbReference type="OrthoDB" id="764172at2759"/>
<feature type="domain" description="Pectinesterase inhibitor" evidence="5">
    <location>
        <begin position="29"/>
        <end position="174"/>
    </location>
</feature>
<protein>
    <recommendedName>
        <fullName evidence="5">Pectinesterase inhibitor domain-containing protein</fullName>
    </recommendedName>
</protein>
<dbReference type="InParanoid" id="A0A059B6N6"/>
<accession>A0A059B6N6</accession>
<dbReference type="EMBL" id="KK198760">
    <property type="protein sequence ID" value="KCW61320.1"/>
    <property type="molecule type" value="Genomic_DNA"/>
</dbReference>
<feature type="chain" id="PRO_5001573124" description="Pectinesterase inhibitor domain-containing protein" evidence="4">
    <location>
        <begin position="19"/>
        <end position="179"/>
    </location>
</feature>
<reference evidence="6" key="1">
    <citation type="submission" date="2013-07" db="EMBL/GenBank/DDBJ databases">
        <title>The genome of Eucalyptus grandis.</title>
        <authorList>
            <person name="Schmutz J."/>
            <person name="Hayes R."/>
            <person name="Myburg A."/>
            <person name="Tuskan G."/>
            <person name="Grattapaglia D."/>
            <person name="Rokhsar D.S."/>
        </authorList>
    </citation>
    <scope>NUCLEOTIDE SEQUENCE</scope>
    <source>
        <tissue evidence="6">Leaf extractions</tissue>
    </source>
</reference>
<dbReference type="Gene3D" id="1.20.140.40">
    <property type="entry name" value="Invertase/pectin methylesterase inhibitor family protein"/>
    <property type="match status" value="1"/>
</dbReference>
<dbReference type="PANTHER" id="PTHR36710:SF18">
    <property type="entry name" value="PECTINESTERASE INHIBITOR 5-RELATED"/>
    <property type="match status" value="1"/>
</dbReference>
<dbReference type="InterPro" id="IPR052421">
    <property type="entry name" value="PCW_Enzyme_Inhibitor"/>
</dbReference>
<dbReference type="PANTHER" id="PTHR36710">
    <property type="entry name" value="PECTINESTERASE INHIBITOR-LIKE"/>
    <property type="match status" value="1"/>
</dbReference>
<dbReference type="STRING" id="71139.A0A059B6N6"/>
<dbReference type="SMART" id="SM00856">
    <property type="entry name" value="PMEI"/>
    <property type="match status" value="1"/>
</dbReference>
<dbReference type="Pfam" id="PF04043">
    <property type="entry name" value="PMEI"/>
    <property type="match status" value="1"/>
</dbReference>
<dbReference type="InterPro" id="IPR034087">
    <property type="entry name" value="C/VIF1"/>
</dbReference>
<dbReference type="KEGG" id="egr:104415249"/>
<feature type="signal peptide" evidence="4">
    <location>
        <begin position="1"/>
        <end position="18"/>
    </location>
</feature>
<dbReference type="GO" id="GO:0009827">
    <property type="term" value="P:plant-type cell wall modification"/>
    <property type="evidence" value="ECO:0000318"/>
    <property type="project" value="GO_Central"/>
</dbReference>
<gene>
    <name evidence="6" type="ORF">EUGRSUZ_H04067</name>
</gene>
<evidence type="ECO:0000256" key="4">
    <source>
        <dbReference type="SAM" id="SignalP"/>
    </source>
</evidence>
<evidence type="ECO:0000256" key="1">
    <source>
        <dbReference type="ARBA" id="ARBA00022729"/>
    </source>
</evidence>
<evidence type="ECO:0000256" key="2">
    <source>
        <dbReference type="ARBA" id="ARBA00023157"/>
    </source>
</evidence>
<name>A0A059B6N6_EUCGR</name>
<dbReference type="Gramene" id="KCW61320">
    <property type="protein sequence ID" value="KCW61320"/>
    <property type="gene ID" value="EUGRSUZ_H04067"/>
</dbReference>
<comment type="similarity">
    <text evidence="3">Belongs to the PMEI family.</text>
</comment>
<dbReference type="NCBIfam" id="TIGR01614">
    <property type="entry name" value="PME_inhib"/>
    <property type="match status" value="1"/>
</dbReference>
<dbReference type="GO" id="GO:0004857">
    <property type="term" value="F:enzyme inhibitor activity"/>
    <property type="evidence" value="ECO:0000318"/>
    <property type="project" value="GO_Central"/>
</dbReference>
<dbReference type="SUPFAM" id="SSF101148">
    <property type="entry name" value="Plant invertase/pectin methylesterase inhibitor"/>
    <property type="match status" value="1"/>
</dbReference>
<sequence length="179" mass="19950">MKGFFFLTFILLFHLIVASPWAPALSLRKRVDLIKKTCKKTPYPDLCISSLRSHHIRSGATVHDLASMMLKLTLANATDTLSYMEALINQAEDPQLERPLDYCAELYIPVVKYTLPQAIVAFNKTQYGFAEYGVSDAGDQADTCENDFSKSKVSSPLGNRNKLVSELCDVAVAIIKMLQ</sequence>
<dbReference type="eggNOG" id="ENOG502S30H">
    <property type="taxonomic scope" value="Eukaryota"/>
</dbReference>
<dbReference type="OMA" id="PMVATHI"/>
<proteinExistence type="inferred from homology"/>